<proteinExistence type="predicted"/>
<dbReference type="AlphaFoldDB" id="A0A6A6FUI0"/>
<keyword evidence="3" id="KW-1185">Reference proteome</keyword>
<evidence type="ECO:0000313" key="2">
    <source>
        <dbReference type="EMBL" id="KAF2217041.1"/>
    </source>
</evidence>
<sequence length="149" mass="15728">MRAAILASAATLLAATQARIVGFYAPNTAAPDTDVKILIQTQGFSQSIEDVAVSFGISPKDTARLGSLGTLIGTKELGQDFSNTFENITHFVHIPSTAKPGPTIIQGAHFSLIGAERTPLLETYYANITIGQGNNYPLVHSARVPSTSN</sequence>
<dbReference type="Proteomes" id="UP000799539">
    <property type="component" value="Unassembled WGS sequence"/>
</dbReference>
<feature type="chain" id="PRO_5025559656" evidence="1">
    <location>
        <begin position="19"/>
        <end position="149"/>
    </location>
</feature>
<feature type="signal peptide" evidence="1">
    <location>
        <begin position="1"/>
        <end position="18"/>
    </location>
</feature>
<evidence type="ECO:0000256" key="1">
    <source>
        <dbReference type="SAM" id="SignalP"/>
    </source>
</evidence>
<dbReference type="Pfam" id="PF19271">
    <property type="entry name" value="Nis1"/>
    <property type="match status" value="1"/>
</dbReference>
<protein>
    <submittedName>
        <fullName evidence="2">Uncharacterized protein</fullName>
    </submittedName>
</protein>
<dbReference type="EMBL" id="ML992663">
    <property type="protein sequence ID" value="KAF2217041.1"/>
    <property type="molecule type" value="Genomic_DNA"/>
</dbReference>
<dbReference type="OrthoDB" id="3913322at2759"/>
<gene>
    <name evidence="2" type="ORF">CERZMDRAFT_89755</name>
</gene>
<dbReference type="InterPro" id="IPR045469">
    <property type="entry name" value="Nis1"/>
</dbReference>
<evidence type="ECO:0000313" key="3">
    <source>
        <dbReference type="Proteomes" id="UP000799539"/>
    </source>
</evidence>
<name>A0A6A6FUI0_9PEZI</name>
<organism evidence="2 3">
    <name type="scientific">Cercospora zeae-maydis SCOH1-5</name>
    <dbReference type="NCBI Taxonomy" id="717836"/>
    <lineage>
        <taxon>Eukaryota</taxon>
        <taxon>Fungi</taxon>
        <taxon>Dikarya</taxon>
        <taxon>Ascomycota</taxon>
        <taxon>Pezizomycotina</taxon>
        <taxon>Dothideomycetes</taxon>
        <taxon>Dothideomycetidae</taxon>
        <taxon>Mycosphaerellales</taxon>
        <taxon>Mycosphaerellaceae</taxon>
        <taxon>Cercospora</taxon>
    </lineage>
</organism>
<accession>A0A6A6FUI0</accession>
<reference evidence="2" key="1">
    <citation type="journal article" date="2020" name="Stud. Mycol.">
        <title>101 Dothideomycetes genomes: a test case for predicting lifestyles and emergence of pathogens.</title>
        <authorList>
            <person name="Haridas S."/>
            <person name="Albert R."/>
            <person name="Binder M."/>
            <person name="Bloem J."/>
            <person name="Labutti K."/>
            <person name="Salamov A."/>
            <person name="Andreopoulos B."/>
            <person name="Baker S."/>
            <person name="Barry K."/>
            <person name="Bills G."/>
            <person name="Bluhm B."/>
            <person name="Cannon C."/>
            <person name="Castanera R."/>
            <person name="Culley D."/>
            <person name="Daum C."/>
            <person name="Ezra D."/>
            <person name="Gonzalez J."/>
            <person name="Henrissat B."/>
            <person name="Kuo A."/>
            <person name="Liang C."/>
            <person name="Lipzen A."/>
            <person name="Lutzoni F."/>
            <person name="Magnuson J."/>
            <person name="Mondo S."/>
            <person name="Nolan M."/>
            <person name="Ohm R."/>
            <person name="Pangilinan J."/>
            <person name="Park H.-J."/>
            <person name="Ramirez L."/>
            <person name="Alfaro M."/>
            <person name="Sun H."/>
            <person name="Tritt A."/>
            <person name="Yoshinaga Y."/>
            <person name="Zwiers L.-H."/>
            <person name="Turgeon B."/>
            <person name="Goodwin S."/>
            <person name="Spatafora J."/>
            <person name="Crous P."/>
            <person name="Grigoriev I."/>
        </authorList>
    </citation>
    <scope>NUCLEOTIDE SEQUENCE</scope>
    <source>
        <strain evidence="2">SCOH1-5</strain>
    </source>
</reference>
<keyword evidence="1" id="KW-0732">Signal</keyword>